<feature type="region of interest" description="Disordered" evidence="3">
    <location>
        <begin position="284"/>
        <end position="319"/>
    </location>
</feature>
<feature type="compositionally biased region" description="Low complexity" evidence="3">
    <location>
        <begin position="284"/>
        <end position="293"/>
    </location>
</feature>
<dbReference type="SUPFAM" id="SSF69322">
    <property type="entry name" value="Tricorn protease domain 2"/>
    <property type="match status" value="1"/>
</dbReference>
<feature type="region of interest" description="Disordered" evidence="3">
    <location>
        <begin position="379"/>
        <end position="412"/>
    </location>
</feature>
<keyword evidence="2" id="KW-0853">WD repeat</keyword>
<dbReference type="InterPro" id="IPR036322">
    <property type="entry name" value="WD40_repeat_dom_sf"/>
</dbReference>
<dbReference type="InterPro" id="IPR001680">
    <property type="entry name" value="WD40_rpt"/>
</dbReference>
<dbReference type="PANTHER" id="PTHR14205:SF15">
    <property type="entry name" value="EARP AND GARP COMPLEX-INTERACTING PROTEIN 1"/>
    <property type="match status" value="1"/>
</dbReference>
<dbReference type="OrthoDB" id="427795at2759"/>
<dbReference type="AlphaFoldDB" id="A0A4P9XB21"/>
<keyword evidence="5" id="KW-1185">Reference proteome</keyword>
<organism evidence="4 5">
    <name type="scientific">Caulochytrium protostelioides</name>
    <dbReference type="NCBI Taxonomy" id="1555241"/>
    <lineage>
        <taxon>Eukaryota</taxon>
        <taxon>Fungi</taxon>
        <taxon>Fungi incertae sedis</taxon>
        <taxon>Chytridiomycota</taxon>
        <taxon>Chytridiomycota incertae sedis</taxon>
        <taxon>Chytridiomycetes</taxon>
        <taxon>Caulochytriales</taxon>
        <taxon>Caulochytriaceae</taxon>
        <taxon>Caulochytrium</taxon>
    </lineage>
</organism>
<evidence type="ECO:0000313" key="4">
    <source>
        <dbReference type="EMBL" id="RKP02562.1"/>
    </source>
</evidence>
<dbReference type="EMBL" id="ML014140">
    <property type="protein sequence ID" value="RKP02562.1"/>
    <property type="molecule type" value="Genomic_DNA"/>
</dbReference>
<proteinExistence type="inferred from homology"/>
<sequence>MTQTTVYAVGKKARCLAARATEPDRDQFWVGTDENDGHNELLLLDYDEERGQLIPQTFAHPHAVRWIAAPPAAVASADAEPVSASAAVDRILTCWQDGLAPGGATLWQCGATLPTTSDGWQHVADHVLMPLCRYEAHAPSAPILRMFWGPVEPGRLVGVQPTRLGLYAAERPAALRHVGLPRTTALSGAPCHFTTWAWDPQHAAHGAAAVDTAVYGYDLRAATDAPAWSLAHDAVDAWPVRALDFNPNRPSVLAVATDDGAVQLWDRRALTAPVAVTAEAAVPRAASPRLATSPPRPPPPASHGPAGAAPPPPATGETPLLSLRHHTHAARAVQFHPRHDQLLLTAGSDHRVRLESVVSVSSTPLGRVEPLAYVDSMSELPLPPAGDEAEVPRGGGAWNEDDDEDNDEDDPQADSVWEAMDARDAAGVARPTDGTVAVCDEHEDSAYAVAWSAGDPWVYASVSYNGRVIVNTVPAERKYQILL</sequence>
<feature type="repeat" description="WD" evidence="2">
    <location>
        <begin position="240"/>
        <end position="266"/>
    </location>
</feature>
<reference evidence="5" key="1">
    <citation type="journal article" date="2018" name="Nat. Microbiol.">
        <title>Leveraging single-cell genomics to expand the fungal tree of life.</title>
        <authorList>
            <person name="Ahrendt S.R."/>
            <person name="Quandt C.A."/>
            <person name="Ciobanu D."/>
            <person name="Clum A."/>
            <person name="Salamov A."/>
            <person name="Andreopoulos B."/>
            <person name="Cheng J.F."/>
            <person name="Woyke T."/>
            <person name="Pelin A."/>
            <person name="Henrissat B."/>
            <person name="Reynolds N.K."/>
            <person name="Benny G.L."/>
            <person name="Smith M.E."/>
            <person name="James T.Y."/>
            <person name="Grigoriev I.V."/>
        </authorList>
    </citation>
    <scope>NUCLEOTIDE SEQUENCE [LARGE SCALE GENOMIC DNA]</scope>
    <source>
        <strain evidence="5">ATCC 52028</strain>
    </source>
</reference>
<dbReference type="SMART" id="SM00320">
    <property type="entry name" value="WD40"/>
    <property type="match status" value="3"/>
</dbReference>
<feature type="compositionally biased region" description="Pro residues" evidence="3">
    <location>
        <begin position="294"/>
        <end position="314"/>
    </location>
</feature>
<dbReference type="Pfam" id="PF00400">
    <property type="entry name" value="WD40"/>
    <property type="match status" value="2"/>
</dbReference>
<dbReference type="PANTHER" id="PTHR14205">
    <property type="entry name" value="WD-REPEAT PROTEIN"/>
    <property type="match status" value="1"/>
</dbReference>
<dbReference type="InterPro" id="IPR015943">
    <property type="entry name" value="WD40/YVTN_repeat-like_dom_sf"/>
</dbReference>
<gene>
    <name evidence="4" type="ORF">CXG81DRAFT_24774</name>
</gene>
<dbReference type="PROSITE" id="PS50082">
    <property type="entry name" value="WD_REPEATS_2"/>
    <property type="match status" value="1"/>
</dbReference>
<protein>
    <recommendedName>
        <fullName evidence="6">WD40 repeat-like protein</fullName>
    </recommendedName>
</protein>
<dbReference type="STRING" id="1555241.A0A4P9XB21"/>
<dbReference type="Proteomes" id="UP000274922">
    <property type="component" value="Unassembled WGS sequence"/>
</dbReference>
<dbReference type="InterPro" id="IPR040323">
    <property type="entry name" value="EIPR1"/>
</dbReference>
<feature type="compositionally biased region" description="Acidic residues" evidence="3">
    <location>
        <begin position="399"/>
        <end position="412"/>
    </location>
</feature>
<evidence type="ECO:0008006" key="6">
    <source>
        <dbReference type="Google" id="ProtNLM"/>
    </source>
</evidence>
<evidence type="ECO:0000313" key="5">
    <source>
        <dbReference type="Proteomes" id="UP000274922"/>
    </source>
</evidence>
<dbReference type="SUPFAM" id="SSF50978">
    <property type="entry name" value="WD40 repeat-like"/>
    <property type="match status" value="1"/>
</dbReference>
<dbReference type="GO" id="GO:0016567">
    <property type="term" value="P:protein ubiquitination"/>
    <property type="evidence" value="ECO:0007669"/>
    <property type="project" value="TreeGrafter"/>
</dbReference>
<dbReference type="Gene3D" id="2.130.10.10">
    <property type="entry name" value="YVTN repeat-like/Quinoprotein amine dehydrogenase"/>
    <property type="match status" value="1"/>
</dbReference>
<evidence type="ECO:0000256" key="2">
    <source>
        <dbReference type="PROSITE-ProRule" id="PRU00221"/>
    </source>
</evidence>
<accession>A0A4P9XB21</accession>
<name>A0A4P9XB21_9FUNG</name>
<evidence type="ECO:0000256" key="1">
    <source>
        <dbReference type="ARBA" id="ARBA00005672"/>
    </source>
</evidence>
<evidence type="ECO:0000256" key="3">
    <source>
        <dbReference type="SAM" id="MobiDB-lite"/>
    </source>
</evidence>
<comment type="similarity">
    <text evidence="1">Belongs to the WD repeat EIPR1 family.</text>
</comment>